<evidence type="ECO:0000313" key="11">
    <source>
        <dbReference type="Proteomes" id="UP000235116"/>
    </source>
</evidence>
<dbReference type="PANTHER" id="PTHR43776">
    <property type="entry name" value="TRANSPORT ATP-BINDING PROTEIN"/>
    <property type="match status" value="1"/>
</dbReference>
<proteinExistence type="inferred from homology"/>
<evidence type="ECO:0000256" key="8">
    <source>
        <dbReference type="ARBA" id="ARBA00065473"/>
    </source>
</evidence>
<dbReference type="InterPro" id="IPR003439">
    <property type="entry name" value="ABC_transporter-like_ATP-bd"/>
</dbReference>
<evidence type="ECO:0000259" key="9">
    <source>
        <dbReference type="PROSITE" id="PS50893"/>
    </source>
</evidence>
<dbReference type="InterPro" id="IPR003593">
    <property type="entry name" value="AAA+_ATPase"/>
</dbReference>
<dbReference type="InterPro" id="IPR027417">
    <property type="entry name" value="P-loop_NTPase"/>
</dbReference>
<dbReference type="SUPFAM" id="SSF52540">
    <property type="entry name" value="P-loop containing nucleoside triphosphate hydrolases"/>
    <property type="match status" value="2"/>
</dbReference>
<dbReference type="PANTHER" id="PTHR43776:SF7">
    <property type="entry name" value="D,D-DIPEPTIDE TRANSPORT ATP-BINDING PROTEIN DDPF-RELATED"/>
    <property type="match status" value="1"/>
</dbReference>
<dbReference type="PROSITE" id="PS50893">
    <property type="entry name" value="ABC_TRANSPORTER_2"/>
    <property type="match status" value="2"/>
</dbReference>
<dbReference type="AlphaFoldDB" id="A0A2K9LI46"/>
<evidence type="ECO:0000256" key="4">
    <source>
        <dbReference type="ARBA" id="ARBA00022840"/>
    </source>
</evidence>
<dbReference type="FunFam" id="3.40.50.300:FF:000016">
    <property type="entry name" value="Oligopeptide ABC transporter ATP-binding component"/>
    <property type="match status" value="2"/>
</dbReference>
<comment type="catalytic activity">
    <reaction evidence="6">
        <text>a dipeptide(out) + ATP + H2O = a dipeptide(in) + ADP + phosphate + H(+)</text>
        <dbReference type="Rhea" id="RHEA:23120"/>
        <dbReference type="ChEBI" id="CHEBI:15377"/>
        <dbReference type="ChEBI" id="CHEBI:15378"/>
        <dbReference type="ChEBI" id="CHEBI:30616"/>
        <dbReference type="ChEBI" id="CHEBI:43474"/>
        <dbReference type="ChEBI" id="CHEBI:90799"/>
        <dbReference type="ChEBI" id="CHEBI:456216"/>
        <dbReference type="EC" id="7.4.2.9"/>
    </reaction>
</comment>
<dbReference type="Pfam" id="PF08352">
    <property type="entry name" value="oligo_HPY"/>
    <property type="match status" value="2"/>
</dbReference>
<organism evidence="10 11">
    <name type="scientific">Ketobacter alkanivorans</name>
    <dbReference type="NCBI Taxonomy" id="1917421"/>
    <lineage>
        <taxon>Bacteria</taxon>
        <taxon>Pseudomonadati</taxon>
        <taxon>Pseudomonadota</taxon>
        <taxon>Gammaproteobacteria</taxon>
        <taxon>Pseudomonadales</taxon>
        <taxon>Ketobacteraceae</taxon>
        <taxon>Ketobacter</taxon>
    </lineage>
</organism>
<dbReference type="SMART" id="SM00382">
    <property type="entry name" value="AAA"/>
    <property type="match status" value="2"/>
</dbReference>
<dbReference type="PROSITE" id="PS00211">
    <property type="entry name" value="ABC_TRANSPORTER_1"/>
    <property type="match status" value="2"/>
</dbReference>
<reference evidence="11" key="1">
    <citation type="submission" date="2017-08" db="EMBL/GenBank/DDBJ databases">
        <title>Direct submision.</title>
        <authorList>
            <person name="Kim S.-J."/>
            <person name="Rhee S.-K."/>
        </authorList>
    </citation>
    <scope>NUCLEOTIDE SEQUENCE [LARGE SCALE GENOMIC DNA]</scope>
    <source>
        <strain evidence="11">GI5</strain>
    </source>
</reference>
<name>A0A2K9LI46_9GAMM</name>
<dbReference type="InterPro" id="IPR013563">
    <property type="entry name" value="Oligopep_ABC_C"/>
</dbReference>
<dbReference type="RefSeq" id="WP_101892515.1">
    <property type="nucleotide sequence ID" value="NZ_CP022684.1"/>
</dbReference>
<dbReference type="KEGG" id="kak:Kalk_01445"/>
<dbReference type="Proteomes" id="UP000235116">
    <property type="component" value="Chromosome"/>
</dbReference>
<evidence type="ECO:0000256" key="5">
    <source>
        <dbReference type="ARBA" id="ARBA00038852"/>
    </source>
</evidence>
<dbReference type="GO" id="GO:0055085">
    <property type="term" value="P:transmembrane transport"/>
    <property type="evidence" value="ECO:0007669"/>
    <property type="project" value="UniProtKB-ARBA"/>
</dbReference>
<dbReference type="InterPro" id="IPR050319">
    <property type="entry name" value="ABC_transp_ATP-bind"/>
</dbReference>
<keyword evidence="2" id="KW-0813">Transport</keyword>
<dbReference type="GO" id="GO:0016887">
    <property type="term" value="F:ATP hydrolysis activity"/>
    <property type="evidence" value="ECO:0007669"/>
    <property type="project" value="InterPro"/>
</dbReference>
<evidence type="ECO:0000256" key="2">
    <source>
        <dbReference type="ARBA" id="ARBA00022448"/>
    </source>
</evidence>
<dbReference type="GO" id="GO:0015833">
    <property type="term" value="P:peptide transport"/>
    <property type="evidence" value="ECO:0007669"/>
    <property type="project" value="InterPro"/>
</dbReference>
<evidence type="ECO:0000256" key="6">
    <source>
        <dbReference type="ARBA" id="ARBA00047356"/>
    </source>
</evidence>
<comment type="subunit">
    <text evidence="8">The complex is composed of two ATP-binding proteins (DppD and DppF), two transmembrane proteins (DppB and DppC) and a solute-binding protein (DppA1-A5). Five orthologous SBPs (DppA1-A5) are present in P.aeruginosa, which increases the substrate specificity of the DppBCDF transporter.</text>
</comment>
<feature type="domain" description="ABC transporter" evidence="9">
    <location>
        <begin position="276"/>
        <end position="526"/>
    </location>
</feature>
<keyword evidence="11" id="KW-1185">Reference proteome</keyword>
<dbReference type="CDD" id="cd03257">
    <property type="entry name" value="ABC_NikE_OppD_transporters"/>
    <property type="match status" value="2"/>
</dbReference>
<dbReference type="InterPro" id="IPR017871">
    <property type="entry name" value="ABC_transporter-like_CS"/>
</dbReference>
<dbReference type="EC" id="7.4.2.9" evidence="5"/>
<dbReference type="OrthoDB" id="9784450at2"/>
<evidence type="ECO:0000256" key="1">
    <source>
        <dbReference type="ARBA" id="ARBA00005417"/>
    </source>
</evidence>
<evidence type="ECO:0000313" key="10">
    <source>
        <dbReference type="EMBL" id="AUM11175.1"/>
    </source>
</evidence>
<keyword evidence="4 10" id="KW-0067">ATP-binding</keyword>
<comment type="similarity">
    <text evidence="1">Belongs to the ABC transporter superfamily.</text>
</comment>
<evidence type="ECO:0000256" key="3">
    <source>
        <dbReference type="ARBA" id="ARBA00022741"/>
    </source>
</evidence>
<accession>A0A2K9LI46</accession>
<dbReference type="EMBL" id="CP022684">
    <property type="protein sequence ID" value="AUM11175.1"/>
    <property type="molecule type" value="Genomic_DNA"/>
</dbReference>
<comment type="function">
    <text evidence="7">Part of the ABC transporter DppABCDF involved in the uptake of various di/tripeptides. Is also involved in the uptake of phaseolotoxin, a toxic tripeptide inhibiting the enzyme ornithine carbamoyltransferase. Responsible for energy coupling to the transport system.</text>
</comment>
<feature type="domain" description="ABC transporter" evidence="9">
    <location>
        <begin position="7"/>
        <end position="258"/>
    </location>
</feature>
<dbReference type="Gene3D" id="3.40.50.300">
    <property type="entry name" value="P-loop containing nucleotide triphosphate hydrolases"/>
    <property type="match status" value="2"/>
</dbReference>
<protein>
    <recommendedName>
        <fullName evidence="5">ABC-type dipeptide transporter</fullName>
        <ecNumber evidence="5">7.4.2.9</ecNumber>
    </recommendedName>
</protein>
<dbReference type="NCBIfam" id="NF007739">
    <property type="entry name" value="PRK10419.1"/>
    <property type="match status" value="2"/>
</dbReference>
<keyword evidence="3" id="KW-0547">Nucleotide-binding</keyword>
<sequence>MSDQVVLKVDSLSVSFHQGATVNHAVKDVSFELLKGETFALVGESGSGKSVTAMALTKLLPKNITHYDAGNVMFEAEDLLLKNEEQMRKIRGNRIGMVFQEPLTALNPLHNVYKQISEVLRIHQGLSGQKAKERILELLTLVGIPNPESRLKSYPHQLSGGQRQRIMIAMALANEPEILIADEPTTALDVTIQKQVLNLLQELQQKLGMTILLITHDLGVVRRYAHRVGVMTKGSLVEVNETAALFETPQHSYTKALLAAEPCGHPVETDANAIPVMTVDQLRVWFPIKRGVFKHTVGYIKAVDDISFEIRRGHTLGIVGESGSGKTTLVQALLKLIDSDGSIIFEKQELSKLSSLQVRPLRRRMQIVFQDPFSSLSPRMSVEEIISEGLLIHQIGTKKERELKVIQSLQEVGLDPETRHRFPHEFSGGQRQRIAIARALILEPDLIVLDEPTSALDRSIQAQLMDLLRDLQQRHGFSYLFISHDLKVVKTIAHEILVLKEGKVLESGGAESIFAEPKHEYTKELLNSAFSI</sequence>
<dbReference type="Pfam" id="PF00005">
    <property type="entry name" value="ABC_tran"/>
    <property type="match status" value="2"/>
</dbReference>
<dbReference type="NCBIfam" id="NF008453">
    <property type="entry name" value="PRK11308.1"/>
    <property type="match status" value="2"/>
</dbReference>
<gene>
    <name evidence="10" type="ORF">Kalk_01445</name>
</gene>
<dbReference type="GO" id="GO:0005524">
    <property type="term" value="F:ATP binding"/>
    <property type="evidence" value="ECO:0007669"/>
    <property type="project" value="UniProtKB-KW"/>
</dbReference>
<evidence type="ECO:0000256" key="7">
    <source>
        <dbReference type="ARBA" id="ARBA00058018"/>
    </source>
</evidence>